<dbReference type="Gene3D" id="3.30.200.20">
    <property type="entry name" value="Phosphorylase Kinase, domain 1"/>
    <property type="match status" value="1"/>
</dbReference>
<comment type="caution">
    <text evidence="2">The sequence shown here is derived from an EMBL/GenBank/DDBJ whole genome shotgun (WGS) entry which is preliminary data.</text>
</comment>
<dbReference type="PANTHER" id="PTHR44167">
    <property type="entry name" value="OVARIAN-SPECIFIC SERINE/THREONINE-PROTEIN KINASE LOK-RELATED"/>
    <property type="match status" value="1"/>
</dbReference>
<dbReference type="Proteomes" id="UP000604117">
    <property type="component" value="Unassembled WGS sequence"/>
</dbReference>
<dbReference type="PROSITE" id="PS50011">
    <property type="entry name" value="PROTEIN_KINASE_DOM"/>
    <property type="match status" value="1"/>
</dbReference>
<organism evidence="2 3">
    <name type="scientific">Asanoa siamensis</name>
    <dbReference type="NCBI Taxonomy" id="926357"/>
    <lineage>
        <taxon>Bacteria</taxon>
        <taxon>Bacillati</taxon>
        <taxon>Actinomycetota</taxon>
        <taxon>Actinomycetes</taxon>
        <taxon>Micromonosporales</taxon>
        <taxon>Micromonosporaceae</taxon>
        <taxon>Asanoa</taxon>
    </lineage>
</organism>
<dbReference type="SMART" id="SM00220">
    <property type="entry name" value="S_TKc"/>
    <property type="match status" value="1"/>
</dbReference>
<dbReference type="Pfam" id="PF00069">
    <property type="entry name" value="Pkinase"/>
    <property type="match status" value="1"/>
</dbReference>
<sequence length="851" mass="92516">MSDLVLAAGGQVRHTDTWLHVDNPRLSFPDHGWKLHISSRPADFSNLLQTVMPLLLSAECMFKVASSIRVLTELNDGVTSPASVGKAITVYPHQDQVTRLGAELVELLRGRVGPQVLSDRRVAQDAPVFYRYGPFRSTLMASKEGIVRSVMVGPDGSVFEGTATLGYEQPPWATDPFRVTSPKDDAGLPTLVGQHYRLDKGLMESARGNVYLATDVRTDEKVVLKQARAYVAEALDVDARIRLRNERFVLTALQDVAGVARFRDHFRHGIDEYLVTSYDGRFSLKDFVARKGRFTPLRETDPHATSKDHQSLDWLAHQLALTLQEIHSRGYLVRDLSPKNIVMGAAGDSVTYIDFGYCNHHNVVLRGGTKGYAPARQMAGDPAAPGDDLHALGMTLFVAMTGAEPVVDDDDPDASRVIALRMIERIFGDRPPPVVSLIAELLSSDLQVMTTAFSALADGRGGTDGWEARRHTSVPYRRGSEAAMLVDRYLTALLISVNEQLDQPEEISDASVYRGTAGVGLSLLRHLDSPGVAATVARIAATTSRTAERVALKPALYVGTTGAEIFLRRALAAGVPGEPLPSELLFGGPDERTEVDDVILGAAGIGLGHLLLRDLDPRPEHDAAIRHCLEFVTEHDMPRTFFDPEDASVPGLDTTFGLAHGHAGPVEFLRQLVLRSPTEDTRRLYAARLARLAEGVPGFIDRARRRNAVPLSSSWCRGMAGMGRVLLAAGRQHSDNSLVDLAVACADGCLRWLPYLTKVGQCCGLAGIGELFCDLVDHDERFLAAAESVTVQISITAVGTSLVEQRPHWNRTNDMSWSTGTAGILDFVTRLRDLGSSSITLGASPTVLGPF</sequence>
<dbReference type="InterPro" id="IPR011009">
    <property type="entry name" value="Kinase-like_dom_sf"/>
</dbReference>
<dbReference type="PANTHER" id="PTHR44167:SF31">
    <property type="entry name" value="PROTEIN CBG02007"/>
    <property type="match status" value="1"/>
</dbReference>
<dbReference type="InterPro" id="IPR038498">
    <property type="entry name" value="OspF/SpvC_sf"/>
</dbReference>
<dbReference type="Pfam" id="PF25816">
    <property type="entry name" value="RamC_N"/>
    <property type="match status" value="1"/>
</dbReference>
<keyword evidence="3" id="KW-1185">Reference proteome</keyword>
<accession>A0ABQ4CML7</accession>
<dbReference type="InterPro" id="IPR000719">
    <property type="entry name" value="Prot_kinase_dom"/>
</dbReference>
<dbReference type="PRINTS" id="PR01950">
    <property type="entry name" value="LANCSUPER"/>
</dbReference>
<reference evidence="2 3" key="1">
    <citation type="submission" date="2021-01" db="EMBL/GenBank/DDBJ databases">
        <title>Whole genome shotgun sequence of Asanoa siamensis NBRC 107932.</title>
        <authorList>
            <person name="Komaki H."/>
            <person name="Tamura T."/>
        </authorList>
    </citation>
    <scope>NUCLEOTIDE SEQUENCE [LARGE SCALE GENOMIC DNA]</scope>
    <source>
        <strain evidence="2 3">NBRC 107932</strain>
    </source>
</reference>
<dbReference type="InterPro" id="IPR007822">
    <property type="entry name" value="LANC-like"/>
</dbReference>
<dbReference type="Gene3D" id="1.10.510.10">
    <property type="entry name" value="Transferase(Phosphotransferase) domain 1"/>
    <property type="match status" value="1"/>
</dbReference>
<feature type="domain" description="Protein kinase" evidence="1">
    <location>
        <begin position="196"/>
        <end position="474"/>
    </location>
</feature>
<evidence type="ECO:0000259" key="1">
    <source>
        <dbReference type="PROSITE" id="PS50011"/>
    </source>
</evidence>
<evidence type="ECO:0000313" key="3">
    <source>
        <dbReference type="Proteomes" id="UP000604117"/>
    </source>
</evidence>
<dbReference type="SUPFAM" id="SSF158745">
    <property type="entry name" value="LanC-like"/>
    <property type="match status" value="1"/>
</dbReference>
<protein>
    <recommendedName>
        <fullName evidence="1">Protein kinase domain-containing protein</fullName>
    </recommendedName>
</protein>
<dbReference type="Gene3D" id="1.50.10.20">
    <property type="match status" value="1"/>
</dbReference>
<dbReference type="SMART" id="SM01260">
    <property type="entry name" value="LANC_like"/>
    <property type="match status" value="1"/>
</dbReference>
<dbReference type="EMBL" id="BONE01000009">
    <property type="protein sequence ID" value="GIF72082.1"/>
    <property type="molecule type" value="Genomic_DNA"/>
</dbReference>
<dbReference type="InterPro" id="IPR057929">
    <property type="entry name" value="RamC_N"/>
</dbReference>
<dbReference type="Pfam" id="PF05147">
    <property type="entry name" value="LANC_like"/>
    <property type="match status" value="1"/>
</dbReference>
<gene>
    <name evidence="2" type="ORF">Asi02nite_16000</name>
</gene>
<evidence type="ECO:0000313" key="2">
    <source>
        <dbReference type="EMBL" id="GIF72082.1"/>
    </source>
</evidence>
<dbReference type="SUPFAM" id="SSF56112">
    <property type="entry name" value="Protein kinase-like (PK-like)"/>
    <property type="match status" value="1"/>
</dbReference>
<dbReference type="Gene3D" id="3.30.2430.10">
    <property type="entry name" value="phosphothreonine lyase"/>
    <property type="match status" value="1"/>
</dbReference>
<name>A0ABQ4CML7_9ACTN</name>
<proteinExistence type="predicted"/>